<evidence type="ECO:0000259" key="7">
    <source>
        <dbReference type="SMART" id="SM01332"/>
    </source>
</evidence>
<dbReference type="GO" id="GO:0019887">
    <property type="term" value="F:protein kinase regulator activity"/>
    <property type="evidence" value="ECO:0007669"/>
    <property type="project" value="UniProtKB-ARBA"/>
</dbReference>
<evidence type="ECO:0000313" key="9">
    <source>
        <dbReference type="Proteomes" id="UP000320333"/>
    </source>
</evidence>
<feature type="domain" description="Cyclin-like" evidence="6">
    <location>
        <begin position="166"/>
        <end position="252"/>
    </location>
</feature>
<evidence type="ECO:0000256" key="2">
    <source>
        <dbReference type="ARBA" id="ARBA00022618"/>
    </source>
</evidence>
<feature type="domain" description="Cyclin-like" evidence="6">
    <location>
        <begin position="265"/>
        <end position="349"/>
    </location>
</feature>
<keyword evidence="9" id="KW-1185">Reference proteome</keyword>
<dbReference type="STRING" id="246404.A0A507EJ02"/>
<dbReference type="Pfam" id="PF02984">
    <property type="entry name" value="Cyclin_C"/>
    <property type="match status" value="1"/>
</dbReference>
<dbReference type="SMART" id="SM01332">
    <property type="entry name" value="Cyclin_C"/>
    <property type="match status" value="1"/>
</dbReference>
<gene>
    <name evidence="8" type="ORF">CcCBS67573_g08593</name>
</gene>
<dbReference type="GO" id="GO:0051301">
    <property type="term" value="P:cell division"/>
    <property type="evidence" value="ECO:0007669"/>
    <property type="project" value="UniProtKB-KW"/>
</dbReference>
<dbReference type="OrthoDB" id="5590282at2759"/>
<dbReference type="PROSITE" id="PS00292">
    <property type="entry name" value="CYCLINS"/>
    <property type="match status" value="1"/>
</dbReference>
<dbReference type="InterPro" id="IPR036915">
    <property type="entry name" value="Cyclin-like_sf"/>
</dbReference>
<keyword evidence="4" id="KW-0131">Cell cycle</keyword>
<dbReference type="Pfam" id="PF00134">
    <property type="entry name" value="Cyclin_N"/>
    <property type="match status" value="1"/>
</dbReference>
<dbReference type="AlphaFoldDB" id="A0A507EJ02"/>
<name>A0A507EJ02_9FUNG</name>
<organism evidence="8 9">
    <name type="scientific">Chytriomyces confervae</name>
    <dbReference type="NCBI Taxonomy" id="246404"/>
    <lineage>
        <taxon>Eukaryota</taxon>
        <taxon>Fungi</taxon>
        <taxon>Fungi incertae sedis</taxon>
        <taxon>Chytridiomycota</taxon>
        <taxon>Chytridiomycota incertae sedis</taxon>
        <taxon>Chytridiomycetes</taxon>
        <taxon>Chytridiales</taxon>
        <taxon>Chytriomycetaceae</taxon>
        <taxon>Chytriomyces</taxon>
    </lineage>
</organism>
<evidence type="ECO:0000256" key="4">
    <source>
        <dbReference type="ARBA" id="ARBA00023306"/>
    </source>
</evidence>
<dbReference type="Proteomes" id="UP000320333">
    <property type="component" value="Unassembled WGS sequence"/>
</dbReference>
<dbReference type="FunFam" id="1.10.472.10:FF:000010">
    <property type="entry name" value="G1/S-specific cyclin Cln1"/>
    <property type="match status" value="1"/>
</dbReference>
<evidence type="ECO:0000256" key="5">
    <source>
        <dbReference type="RuleBase" id="RU000383"/>
    </source>
</evidence>
<dbReference type="InterPro" id="IPR013763">
    <property type="entry name" value="Cyclin-like_dom"/>
</dbReference>
<dbReference type="PANTHER" id="PTHR10177">
    <property type="entry name" value="CYCLINS"/>
    <property type="match status" value="1"/>
</dbReference>
<dbReference type="InterPro" id="IPR039361">
    <property type="entry name" value="Cyclin"/>
</dbReference>
<dbReference type="InterPro" id="IPR004367">
    <property type="entry name" value="Cyclin_C-dom"/>
</dbReference>
<evidence type="ECO:0000256" key="3">
    <source>
        <dbReference type="ARBA" id="ARBA00023127"/>
    </source>
</evidence>
<evidence type="ECO:0000313" key="8">
    <source>
        <dbReference type="EMBL" id="TPX63772.1"/>
    </source>
</evidence>
<dbReference type="InterPro" id="IPR048258">
    <property type="entry name" value="Cyclins_cyclin-box"/>
</dbReference>
<keyword evidence="2" id="KW-0132">Cell division</keyword>
<evidence type="ECO:0000256" key="1">
    <source>
        <dbReference type="ARBA" id="ARBA00008742"/>
    </source>
</evidence>
<keyword evidence="3 5" id="KW-0195">Cyclin</keyword>
<reference evidence="8 9" key="1">
    <citation type="journal article" date="2019" name="Sci. Rep.">
        <title>Comparative genomics of chytrid fungi reveal insights into the obligate biotrophic and pathogenic lifestyle of Synchytrium endobioticum.</title>
        <authorList>
            <person name="van de Vossenberg B.T.L.H."/>
            <person name="Warris S."/>
            <person name="Nguyen H.D.T."/>
            <person name="van Gent-Pelzer M.P.E."/>
            <person name="Joly D.L."/>
            <person name="van de Geest H.C."/>
            <person name="Bonants P.J.M."/>
            <person name="Smith D.S."/>
            <person name="Levesque C.A."/>
            <person name="van der Lee T.A.J."/>
        </authorList>
    </citation>
    <scope>NUCLEOTIDE SEQUENCE [LARGE SCALE GENOMIC DNA]</scope>
    <source>
        <strain evidence="8 9">CBS 675.73</strain>
    </source>
</reference>
<accession>A0A507EJ02</accession>
<dbReference type="SUPFAM" id="SSF47954">
    <property type="entry name" value="Cyclin-like"/>
    <property type="match status" value="2"/>
</dbReference>
<dbReference type="EMBL" id="QEAP01000585">
    <property type="protein sequence ID" value="TPX63772.1"/>
    <property type="molecule type" value="Genomic_DNA"/>
</dbReference>
<dbReference type="Gene3D" id="1.10.472.10">
    <property type="entry name" value="Cyclin-like"/>
    <property type="match status" value="2"/>
</dbReference>
<comment type="caution">
    <text evidence="8">The sequence shown here is derived from an EMBL/GenBank/DDBJ whole genome shotgun (WGS) entry which is preliminary data.</text>
</comment>
<dbReference type="InterPro" id="IPR006671">
    <property type="entry name" value="Cyclin_N"/>
</dbReference>
<dbReference type="GO" id="GO:0051726">
    <property type="term" value="P:regulation of cell cycle"/>
    <property type="evidence" value="ECO:0007669"/>
    <property type="project" value="UniProtKB-ARBA"/>
</dbReference>
<dbReference type="SMART" id="SM00385">
    <property type="entry name" value="CYCLIN"/>
    <property type="match status" value="2"/>
</dbReference>
<proteinExistence type="inferred from homology"/>
<comment type="similarity">
    <text evidence="1 5">Belongs to the cyclin family.</text>
</comment>
<evidence type="ECO:0000259" key="6">
    <source>
        <dbReference type="SMART" id="SM00385"/>
    </source>
</evidence>
<protein>
    <submittedName>
        <fullName evidence="8">Uncharacterized protein</fullName>
    </submittedName>
</protein>
<feature type="domain" description="Cyclin C-terminal" evidence="7">
    <location>
        <begin position="261"/>
        <end position="372"/>
    </location>
</feature>
<sequence length="538" mass="60822">MTSTYLPSYIINNLPFIASASSNAGLDKVRSQQNLLTAKLPPAQQKLLHAHQNNNFQNFPPPVQQAFSQGHQQHGMYREKNMPPSDRHFNFQLPTPVLQTSQHIPTEILSRFEAFEDNSNSKEMDEYASEIDQFTREMEIATLPNPAQIDSIQVEITWKHRKSLILWLIEVHGEFELRPETLYLTINFIDRVSAKRIIRKGHLQLLGLACLWSAAKYEENHGRVPSLKTLAVLLDNQFATADFIAMEKLILSDLNYVLGHPTAESFLKSQCKQLSSSNACNADKPAVRALARMVMELTLVHRRFRPFKPSLLAAASLILADSLYSCRVWRQSDPVFSRILSNLEECLVHAPRQVTEKYRSGKFLNISAYVRPMLENKSLLLYHSTQFQSPLHPAQDMPGNLTPPKDASPFRDPWPANTAQPQQLQSPCQGPEHVVYPDAVHRPIHTHIQQQSSVHKTQPAPLPAFQLPFHHNYPQMAFLPPYVPNASATPVNVQSAFRPLMASGVYHSYPAASINPFGYDAFDAPPPPDMEREAARTL</sequence>